<comment type="caution">
    <text evidence="1">The sequence shown here is derived from an EMBL/GenBank/DDBJ whole genome shotgun (WGS) entry which is preliminary data.</text>
</comment>
<dbReference type="EMBL" id="BJWL01000192">
    <property type="protein sequence ID" value="GFS33563.1"/>
    <property type="molecule type" value="Genomic_DNA"/>
</dbReference>
<reference evidence="2" key="1">
    <citation type="submission" date="2019-07" db="EMBL/GenBank/DDBJ databases">
        <title>De Novo Assembly of kiwifruit Actinidia rufa.</title>
        <authorList>
            <person name="Sugita-Konishi S."/>
            <person name="Sato K."/>
            <person name="Mori E."/>
            <person name="Abe Y."/>
            <person name="Kisaki G."/>
            <person name="Hamano K."/>
            <person name="Suezawa K."/>
            <person name="Otani M."/>
            <person name="Fukuda T."/>
            <person name="Manabe T."/>
            <person name="Gomi K."/>
            <person name="Tabuchi M."/>
            <person name="Akimitsu K."/>
            <person name="Kataoka I."/>
        </authorList>
    </citation>
    <scope>NUCLEOTIDE SEQUENCE [LARGE SCALE GENOMIC DNA]</scope>
    <source>
        <strain evidence="2">cv. Fuchu</strain>
    </source>
</reference>
<dbReference type="AlphaFoldDB" id="A0A7J0DEQ8"/>
<evidence type="ECO:0000313" key="1">
    <source>
        <dbReference type="EMBL" id="GFS33563.1"/>
    </source>
</evidence>
<sequence>MLGYVAAGCKGWAAQGRGWAGLRGCWLDYRLQGWAALHGARAGLGCVSAGWTALYRAGLGWAAREGTWLHGMSRCCWWWGCVAAGWTAEEQGLSCCTGAGQAGAAGGGAAWLLAGLRRSRGSAAALALGSRCCWWWGCVAAGGTAEEQGAQLLHWRWAGVGLNSAGQSGGGRGVGKKKKYCTECQWGPHGFSSMCVELWCQGRDANYLGCARFRIQL</sequence>
<protein>
    <submittedName>
        <fullName evidence="1">Uncharacterized protein</fullName>
    </submittedName>
</protein>
<keyword evidence="2" id="KW-1185">Reference proteome</keyword>
<dbReference type="Proteomes" id="UP000585474">
    <property type="component" value="Unassembled WGS sequence"/>
</dbReference>
<accession>A0A7J0DEQ8</accession>
<organism evidence="1 2">
    <name type="scientific">Actinidia rufa</name>
    <dbReference type="NCBI Taxonomy" id="165716"/>
    <lineage>
        <taxon>Eukaryota</taxon>
        <taxon>Viridiplantae</taxon>
        <taxon>Streptophyta</taxon>
        <taxon>Embryophyta</taxon>
        <taxon>Tracheophyta</taxon>
        <taxon>Spermatophyta</taxon>
        <taxon>Magnoliopsida</taxon>
        <taxon>eudicotyledons</taxon>
        <taxon>Gunneridae</taxon>
        <taxon>Pentapetalae</taxon>
        <taxon>asterids</taxon>
        <taxon>Ericales</taxon>
        <taxon>Actinidiaceae</taxon>
        <taxon>Actinidia</taxon>
    </lineage>
</organism>
<name>A0A7J0DEQ8_9ERIC</name>
<proteinExistence type="predicted"/>
<gene>
    <name evidence="1" type="ORF">Acr_00g0029300</name>
</gene>
<evidence type="ECO:0000313" key="2">
    <source>
        <dbReference type="Proteomes" id="UP000585474"/>
    </source>
</evidence>